<feature type="region of interest" description="Disordered" evidence="1">
    <location>
        <begin position="2350"/>
        <end position="2475"/>
    </location>
</feature>
<sequence>MRPTLIITMVNFQTCSLNNCTVAKRIGKGKDATVIFEHFRKPVDPFVQENCSCSAVNSEINPSNANISNSYGNVQNGNISIHETYSGQMEHNLAECRDTSQVHIYDSGLSFFPSDTRESVNGDFMLNLTQLKNVLSGLSAAFPLHNNIGSSTVITSKLIKDPRLMKREESIGKHNNITGLNKILPLEKSLDFNSEVHLSSMQNNSAFSSEVVPGDRSILTNCLDAPCFKVSFDDLQSQAHNLGSKNYDYTIPSKITMARQCKGQDNFSFPMCLPNAVSEVENQKHNEEKVQRSQQRGNISLLIEEEGEPRNSHESVNTCTEGYSSHISQESWSSNLETVYQTGQQMSTVFPLQKKESIHGYLQNTGKMRDFTNPEDNSEHGEKQILWKENNFTNEAKIRPVDNYISLHQEYKENESLCSFRKNCDQIPITQELEIPKSSAFTTKDKYDLDHLALELESNLTPRVESLSQKHSQPSLEYEDNIHTSFAISQKLMELKLEKPNQNGVNIMTNALQEAKDIPQDKDLPTDRITSSHDIKTTHDNSDCSIAGEHTCVHENDPVSLENMQKDYRETFQNADKGQSHTLCCNAELYSDIHLNTDFKEQGDNDKENENEAKEEDTALSTENNRLDIYEDEKQGFRTDKNYANIDERRENENYNNVEILSSEEFCTFNLTWGKRHVSTETTFLESEDTITAIKQKDSQNTSRSVEHLASTALPKIAASSVHVASNAAVQITGDTVPTVGTNHEDHQRYQIKETCSSESLDVGLLVKHKVSNCEMDVDNKFYDSFNQSVSDSPVLQSCELENKIELGSELCDDVFLIQQDTPSHRNALYEEFGASYEALKSRIDWEGLLGSNNGEREVLKSSRGRENNNQHYSEESNSSYSSTQKDKELFNPILLPDLQVKITNIFMPGFTPTFESPALEDNFGKNITKTKEPEMDEEEKLPGFEIYSQCSGENSHHPCENESGNTSQESGLVSKSEISLSLDANHNTQGNHASEKQNSGPLLTEPSNVTALNNERSCSLTNSKTDCNDTRSKKDTGSRISKRKSNTPFRNENTAHKDLRHHEIYGKKRKLTDQDSSECFSSLSQGRIKTFSKSEKHIRSVLDILNSEASLCKSKRLSRKLDRAVLHLKKAHRRVHTSLQLIAKVGEKRKGPLPKSYAIICNNFWESCDLQGYSSVSERRYYSTKHFLSKRKYDKPGEKRALGFEVGKSLTHVSKHKSFKTSRERITECVSKKNVASSVSRSHTTIHVREFCDKEYPESQLALCSTPQSTSYSAYNKSSMKSLRSSELQPFSGTPGFLFSPSCPDKLTKKNKIDTTFLSNISKYEKPENHSANNKIKDLMKESNSETNKLINKSNSVSLNCIKENNVSFSRDKNYDATCITHTKVKTDIVISVLESNVKHFLNIDIYKPDNLILSGYKRNLEVTFPIEEWTAPTQSFKPESYLDRQRTFSLGLKLVTKESKSCRKKTMKKLFSNDSSLLLKGNMKCSSSKKCMAKTDIQDRKMWKVKHAEKAKDSLHIKTMTEGFTATKYKNQKNKILEDSSYLREKRIKNNVIDSHPIFEDITEVVSLNNTVSNHLSKREKEGEVKVSNNSQSDSALHSEIACNSKPHITGMNHRPVLHMHSQTSESSTEKKPASNMNGLKEKYCSADHSALIPRLAQILRRADETSSFQILQEETKACQSILPLFVEAFERKQECSHEQILISRELLVEQNLWNNCKHKLKPCAIDSLVELQMMLETIQFIENKKRLLGGEPTFRSLLWYDETLYGELLGRPRGFQQQSNFYPAFQGRLKYNAFCELQNYHDQLIELFEETKRENNSYYAFLKYKRQINECEAIMKHCSDCFDFSLSVPFTCGVNFGDSLGDLETLRKSTLKLIGMYGDSPKVDSYPGKQDHLWIIIEMISSKVNFIKNNEAVSIKISLYGLEHIFFDAAKSLVWKERRQSFSKKYSGKKDKEMLLKMNQYAFSKLKNIYDMLSKDLSSEQISNIGLENTEIASRKSDDLINKATVNMEDCRFNSTLLSHPDICCVSEILDQAEFADSEKLEELTLRCIGHLEILKKYFQMLQEENTDHIFITEENVLDMVKNHNHGAVILKPAAIETYIEIVMLSETVHFLKNTMAKKLDKQRFRSMLWFDLSLLPELVCCQEKMASFSFLKDNSTDCLWNVIETAISELKKDLDIIYKYSEGINCSYALHLLSRELAELSEIKKLLEMSKYSFSTYIDFVPYIASINYGSTMTELEYNYNQFSALLKNIMAAPQKDLGKMAHIMKVMKTIEHMKIICAKNAELTISFILCQMLHNRKKTLQLKRKEKMNMHVKPRKSISKSSTFMEVPSISECIMENVSNSSKKRSITVDKCEDSQEQEKNSTVSSCKKQKVTNVSKHKVCNPTSGSLPSDKGATSSDNLKRNHVSPKKIEVERSLPDSLLPSKNLKDTCTSKPEDRIDLTNISSNTSKDLTEQQGNLSSMKKSNANFSAPETKTDKKACSFTICEQRSVDGVFPKDCKMPSQRFLNPAEKFCPSDIKPGTEPDASVLSKPVFRFVRDIPANLETNDTVFELQDYEILNSSIKNSACTNSSESKFNQDKSSILQVNKTQPEKTELKEKYMDTLSPSSIPLGASEDITLNINQTAEYSFSEQQNNENPKVLTQNAAAYWNELPQSACAPICSSSAYAFATSYPYYAWCVYHYSSSGGSSLTQTYRGITYEVQPPPPGMLTAIASTVQSSHSNLLYSQYFGYFAGERQANDFLPVNGYFQSQMPVPYNFQQPVFSQYAPHQSFPQPVYPYPPDSGVLPEVPWTYVPWQQEPFQPGH</sequence>
<dbReference type="GO" id="GO:0009566">
    <property type="term" value="P:fertilization"/>
    <property type="evidence" value="ECO:0007669"/>
    <property type="project" value="Ensembl"/>
</dbReference>
<dbReference type="PANTHER" id="PTHR22380">
    <property type="entry name" value="TESTIS-EXPRESSED PROTEIN 15"/>
    <property type="match status" value="1"/>
</dbReference>
<feature type="region of interest" description="Disordered" evidence="1">
    <location>
        <begin position="599"/>
        <end position="621"/>
    </location>
</feature>
<feature type="compositionally biased region" description="Basic and acidic residues" evidence="1">
    <location>
        <begin position="1027"/>
        <end position="1038"/>
    </location>
</feature>
<protein>
    <submittedName>
        <fullName evidence="3">Testis expressed 15, meiosis and synapsis associated</fullName>
    </submittedName>
</protein>
<dbReference type="GO" id="GO:0141196">
    <property type="term" value="P:transposable element silencing by piRNA-mediated DNA methylation"/>
    <property type="evidence" value="ECO:0007669"/>
    <property type="project" value="Ensembl"/>
</dbReference>
<feature type="compositionally biased region" description="Polar residues" evidence="1">
    <location>
        <begin position="2446"/>
        <end position="2475"/>
    </location>
</feature>
<dbReference type="GO" id="GO:0032880">
    <property type="term" value="P:regulation of protein localization"/>
    <property type="evidence" value="ECO:0007669"/>
    <property type="project" value="Ensembl"/>
</dbReference>
<feature type="compositionally biased region" description="Basic residues" evidence="1">
    <location>
        <begin position="2373"/>
        <end position="2385"/>
    </location>
</feature>
<organism evidence="3 4">
    <name type="scientific">Neovison vison</name>
    <name type="common">American mink</name>
    <name type="synonym">Mustela vison</name>
    <dbReference type="NCBI Taxonomy" id="452646"/>
    <lineage>
        <taxon>Eukaryota</taxon>
        <taxon>Metazoa</taxon>
        <taxon>Chordata</taxon>
        <taxon>Craniata</taxon>
        <taxon>Vertebrata</taxon>
        <taxon>Euteleostomi</taxon>
        <taxon>Mammalia</taxon>
        <taxon>Eutheria</taxon>
        <taxon>Laurasiatheria</taxon>
        <taxon>Carnivora</taxon>
        <taxon>Caniformia</taxon>
        <taxon>Musteloidea</taxon>
        <taxon>Mustelidae</taxon>
        <taxon>Mustelinae</taxon>
        <taxon>Neogale</taxon>
    </lineage>
</organism>
<feature type="compositionally biased region" description="Basic and acidic residues" evidence="1">
    <location>
        <begin position="2352"/>
        <end position="2365"/>
    </location>
</feature>
<dbReference type="GO" id="GO:0048873">
    <property type="term" value="P:homeostasis of number of cells within a tissue"/>
    <property type="evidence" value="ECO:0007669"/>
    <property type="project" value="Ensembl"/>
</dbReference>
<dbReference type="GO" id="GO:0034502">
    <property type="term" value="P:protein localization to chromosome"/>
    <property type="evidence" value="ECO:0007669"/>
    <property type="project" value="Ensembl"/>
</dbReference>
<feature type="region of interest" description="Disordered" evidence="1">
    <location>
        <begin position="949"/>
        <end position="1054"/>
    </location>
</feature>
<feature type="domain" description="Testis expressed sequence 15" evidence="2">
    <location>
        <begin position="2002"/>
        <end position="2143"/>
    </location>
</feature>
<dbReference type="GO" id="GO:0010569">
    <property type="term" value="P:regulation of double-strand break repair via homologous recombination"/>
    <property type="evidence" value="ECO:0007669"/>
    <property type="project" value="Ensembl"/>
</dbReference>
<feature type="compositionally biased region" description="Polar residues" evidence="1">
    <location>
        <begin position="963"/>
        <end position="1026"/>
    </location>
</feature>
<evidence type="ECO:0000313" key="3">
    <source>
        <dbReference type="Ensembl" id="ENSNVIP00000017621.1"/>
    </source>
</evidence>
<feature type="compositionally biased region" description="Polar residues" evidence="1">
    <location>
        <begin position="1589"/>
        <end position="1598"/>
    </location>
</feature>
<dbReference type="GeneTree" id="ENSGT00390000006260"/>
<dbReference type="InterPro" id="IPR032765">
    <property type="entry name" value="TEX15_dom"/>
</dbReference>
<keyword evidence="4" id="KW-1185">Reference proteome</keyword>
<dbReference type="Proteomes" id="UP000694425">
    <property type="component" value="Unplaced"/>
</dbReference>
<proteinExistence type="predicted"/>
<feature type="domain" description="Testis expressed sequence 15" evidence="2">
    <location>
        <begin position="1578"/>
        <end position="1811"/>
    </location>
</feature>
<reference evidence="3" key="2">
    <citation type="submission" date="2025-09" db="UniProtKB">
        <authorList>
            <consortium name="Ensembl"/>
        </authorList>
    </citation>
    <scope>IDENTIFICATION</scope>
</reference>
<dbReference type="Pfam" id="PF15326">
    <property type="entry name" value="TEX15"/>
    <property type="match status" value="2"/>
</dbReference>
<feature type="region of interest" description="Disordered" evidence="1">
    <location>
        <begin position="521"/>
        <end position="542"/>
    </location>
</feature>
<accession>A0A8C7B497</accession>
<dbReference type="GO" id="GO:0030539">
    <property type="term" value="P:male genitalia development"/>
    <property type="evidence" value="ECO:0007669"/>
    <property type="project" value="Ensembl"/>
</dbReference>
<dbReference type="GO" id="GO:0005634">
    <property type="term" value="C:nucleus"/>
    <property type="evidence" value="ECO:0007669"/>
    <property type="project" value="Ensembl"/>
</dbReference>
<dbReference type="GO" id="GO:0007140">
    <property type="term" value="P:male meiotic nuclear division"/>
    <property type="evidence" value="ECO:0007669"/>
    <property type="project" value="Ensembl"/>
</dbReference>
<evidence type="ECO:0000256" key="1">
    <source>
        <dbReference type="SAM" id="MobiDB-lite"/>
    </source>
</evidence>
<evidence type="ECO:0000313" key="4">
    <source>
        <dbReference type="Proteomes" id="UP000694425"/>
    </source>
</evidence>
<feature type="compositionally biased region" description="Basic and acidic residues" evidence="1">
    <location>
        <begin position="599"/>
        <end position="612"/>
    </location>
</feature>
<feature type="region of interest" description="Disordered" evidence="1">
    <location>
        <begin position="1579"/>
        <end position="1598"/>
    </location>
</feature>
<reference evidence="3" key="1">
    <citation type="submission" date="2025-08" db="UniProtKB">
        <authorList>
            <consortium name="Ensembl"/>
        </authorList>
    </citation>
    <scope>IDENTIFICATION</scope>
</reference>
<dbReference type="GO" id="GO:0007283">
    <property type="term" value="P:spermatogenesis"/>
    <property type="evidence" value="ECO:0007669"/>
    <property type="project" value="Ensembl"/>
</dbReference>
<feature type="region of interest" description="Disordered" evidence="1">
    <location>
        <begin position="858"/>
        <end position="885"/>
    </location>
</feature>
<evidence type="ECO:0000259" key="2">
    <source>
        <dbReference type="Pfam" id="PF15326"/>
    </source>
</evidence>
<dbReference type="InterPro" id="IPR026616">
    <property type="entry name" value="TEX15"/>
</dbReference>
<dbReference type="Ensembl" id="ENSNVIT00000020542.1">
    <property type="protein sequence ID" value="ENSNVIP00000017621.1"/>
    <property type="gene ID" value="ENSNVIG00000013780.1"/>
</dbReference>
<name>A0A8C7B497_NEOVI</name>
<feature type="compositionally biased region" description="Basic and acidic residues" evidence="1">
    <location>
        <begin position="858"/>
        <end position="875"/>
    </location>
</feature>
<dbReference type="GO" id="GO:0007130">
    <property type="term" value="P:synaptonemal complex assembly"/>
    <property type="evidence" value="ECO:0007669"/>
    <property type="project" value="Ensembl"/>
</dbReference>
<dbReference type="GO" id="GO:0005737">
    <property type="term" value="C:cytoplasm"/>
    <property type="evidence" value="ECO:0007669"/>
    <property type="project" value="Ensembl"/>
</dbReference>
<dbReference type="PANTHER" id="PTHR22380:SF1">
    <property type="entry name" value="TESTIS-EXPRESSED PROTEIN 15"/>
    <property type="match status" value="1"/>
</dbReference>
<feature type="compositionally biased region" description="Polar residues" evidence="1">
    <location>
        <begin position="2387"/>
        <end position="2403"/>
    </location>
</feature>